<feature type="transmembrane region" description="Helical" evidence="8">
    <location>
        <begin position="73"/>
        <end position="94"/>
    </location>
</feature>
<reference evidence="9" key="2">
    <citation type="submission" date="2023-01" db="EMBL/GenBank/DDBJ databases">
        <title>Draft genome sequence of Devosia yakushimensis strain NBRC 103855.</title>
        <authorList>
            <person name="Sun Q."/>
            <person name="Mori K."/>
        </authorList>
    </citation>
    <scope>NUCLEOTIDE SEQUENCE</scope>
    <source>
        <strain evidence="9">NBRC 103855</strain>
    </source>
</reference>
<evidence type="ECO:0000256" key="5">
    <source>
        <dbReference type="ARBA" id="ARBA00022692"/>
    </source>
</evidence>
<comment type="subcellular location">
    <subcellularLocation>
        <location evidence="1 8">Cell membrane</location>
        <topology evidence="1 8">Multi-pass membrane protein</topology>
    </subcellularLocation>
</comment>
<name>A0ABQ5UI84_9HYPH</name>
<comment type="caution">
    <text evidence="9">The sequence shown here is derived from an EMBL/GenBank/DDBJ whole genome shotgun (WGS) entry which is preliminary data.</text>
</comment>
<dbReference type="RefSeq" id="WP_284391833.1">
    <property type="nucleotide sequence ID" value="NZ_BSNG01000001.1"/>
</dbReference>
<keyword evidence="5 8" id="KW-0812">Transmembrane</keyword>
<dbReference type="Pfam" id="PF01925">
    <property type="entry name" value="TauE"/>
    <property type="match status" value="1"/>
</dbReference>
<keyword evidence="6 8" id="KW-1133">Transmembrane helix</keyword>
<evidence type="ECO:0000256" key="6">
    <source>
        <dbReference type="ARBA" id="ARBA00022989"/>
    </source>
</evidence>
<keyword evidence="7 8" id="KW-0472">Membrane</keyword>
<evidence type="ECO:0000256" key="1">
    <source>
        <dbReference type="ARBA" id="ARBA00004651"/>
    </source>
</evidence>
<evidence type="ECO:0000313" key="9">
    <source>
        <dbReference type="EMBL" id="GLQ10869.1"/>
    </source>
</evidence>
<dbReference type="EMBL" id="BSNG01000001">
    <property type="protein sequence ID" value="GLQ10869.1"/>
    <property type="molecule type" value="Genomic_DNA"/>
</dbReference>
<feature type="transmembrane region" description="Helical" evidence="8">
    <location>
        <begin position="100"/>
        <end position="120"/>
    </location>
</feature>
<organism evidence="9 10">
    <name type="scientific">Devosia yakushimensis</name>
    <dbReference type="NCBI Taxonomy" id="470028"/>
    <lineage>
        <taxon>Bacteria</taxon>
        <taxon>Pseudomonadati</taxon>
        <taxon>Pseudomonadota</taxon>
        <taxon>Alphaproteobacteria</taxon>
        <taxon>Hyphomicrobiales</taxon>
        <taxon>Devosiaceae</taxon>
        <taxon>Devosia</taxon>
    </lineage>
</organism>
<reference evidence="9" key="1">
    <citation type="journal article" date="2014" name="Int. J. Syst. Evol. Microbiol.">
        <title>Complete genome of a new Firmicutes species belonging to the dominant human colonic microbiota ('Ruminococcus bicirculans') reveals two chromosomes and a selective capacity to utilize plant glucans.</title>
        <authorList>
            <consortium name="NISC Comparative Sequencing Program"/>
            <person name="Wegmann U."/>
            <person name="Louis P."/>
            <person name="Goesmann A."/>
            <person name="Henrissat B."/>
            <person name="Duncan S.H."/>
            <person name="Flint H.J."/>
        </authorList>
    </citation>
    <scope>NUCLEOTIDE SEQUENCE</scope>
    <source>
        <strain evidence="9">NBRC 103855</strain>
    </source>
</reference>
<feature type="transmembrane region" description="Helical" evidence="8">
    <location>
        <begin position="230"/>
        <end position="249"/>
    </location>
</feature>
<evidence type="ECO:0000256" key="4">
    <source>
        <dbReference type="ARBA" id="ARBA00022475"/>
    </source>
</evidence>
<sequence>MISDPLILLALAAVGMLAGFVDAIAGGGGMIGIPALLSAGLPPVAALATNKLQGVVGTAMATLTFWRRGFVSFRALIPAIALTFAGSFCGALAVKQLDTSLLTLAVPIALIGIALYFVFAPNLSDADKAARLPFGRFVPLMGLVIGFYDGIFGPGTGSFFTICFVTLFGFGLTRASGNTKALNLVSNLAALVIFIPAGDVVWPAALAMAAGQIVGGYIGARTGIRYGAKVIRPVVAVVSIALALKLIFFR</sequence>
<dbReference type="PANTHER" id="PTHR30269">
    <property type="entry name" value="TRANSMEMBRANE PROTEIN YFCA"/>
    <property type="match status" value="1"/>
</dbReference>
<proteinExistence type="inferred from homology"/>
<protein>
    <recommendedName>
        <fullName evidence="8">Probable membrane transporter protein</fullName>
    </recommendedName>
</protein>
<gene>
    <name evidence="9" type="ORF">GCM10007913_28010</name>
</gene>
<keyword evidence="3" id="KW-0813">Transport</keyword>
<evidence type="ECO:0000256" key="7">
    <source>
        <dbReference type="ARBA" id="ARBA00023136"/>
    </source>
</evidence>
<dbReference type="PANTHER" id="PTHR30269:SF0">
    <property type="entry name" value="MEMBRANE TRANSPORTER PROTEIN YFCA-RELATED"/>
    <property type="match status" value="1"/>
</dbReference>
<evidence type="ECO:0000313" key="10">
    <source>
        <dbReference type="Proteomes" id="UP001161406"/>
    </source>
</evidence>
<evidence type="ECO:0000256" key="3">
    <source>
        <dbReference type="ARBA" id="ARBA00022448"/>
    </source>
</evidence>
<evidence type="ECO:0000256" key="2">
    <source>
        <dbReference type="ARBA" id="ARBA00009142"/>
    </source>
</evidence>
<comment type="similarity">
    <text evidence="2 8">Belongs to the 4-toluene sulfonate uptake permease (TSUP) (TC 2.A.102) family.</text>
</comment>
<keyword evidence="4 8" id="KW-1003">Cell membrane</keyword>
<feature type="transmembrane region" description="Helical" evidence="8">
    <location>
        <begin position="188"/>
        <end position="210"/>
    </location>
</feature>
<dbReference type="Proteomes" id="UP001161406">
    <property type="component" value="Unassembled WGS sequence"/>
</dbReference>
<accession>A0ABQ5UI84</accession>
<keyword evidence="10" id="KW-1185">Reference proteome</keyword>
<dbReference type="InterPro" id="IPR052017">
    <property type="entry name" value="TSUP"/>
</dbReference>
<feature type="transmembrane region" description="Helical" evidence="8">
    <location>
        <begin position="157"/>
        <end position="176"/>
    </location>
</feature>
<dbReference type="InterPro" id="IPR002781">
    <property type="entry name" value="TM_pro_TauE-like"/>
</dbReference>
<evidence type="ECO:0000256" key="8">
    <source>
        <dbReference type="RuleBase" id="RU363041"/>
    </source>
</evidence>